<organism evidence="2 3">
    <name type="scientific">Byssothecium circinans</name>
    <dbReference type="NCBI Taxonomy" id="147558"/>
    <lineage>
        <taxon>Eukaryota</taxon>
        <taxon>Fungi</taxon>
        <taxon>Dikarya</taxon>
        <taxon>Ascomycota</taxon>
        <taxon>Pezizomycotina</taxon>
        <taxon>Dothideomycetes</taxon>
        <taxon>Pleosporomycetidae</taxon>
        <taxon>Pleosporales</taxon>
        <taxon>Massarineae</taxon>
        <taxon>Massarinaceae</taxon>
        <taxon>Byssothecium</taxon>
    </lineage>
</organism>
<accession>A0A6A5TPJ9</accession>
<dbReference type="Proteomes" id="UP000800035">
    <property type="component" value="Unassembled WGS sequence"/>
</dbReference>
<feature type="region of interest" description="Disordered" evidence="1">
    <location>
        <begin position="1"/>
        <end position="28"/>
    </location>
</feature>
<keyword evidence="3" id="KW-1185">Reference proteome</keyword>
<evidence type="ECO:0000313" key="3">
    <source>
        <dbReference type="Proteomes" id="UP000800035"/>
    </source>
</evidence>
<dbReference type="EMBL" id="ML977001">
    <property type="protein sequence ID" value="KAF1953890.1"/>
    <property type="molecule type" value="Genomic_DNA"/>
</dbReference>
<dbReference type="AlphaFoldDB" id="A0A6A5TPJ9"/>
<evidence type="ECO:0000256" key="1">
    <source>
        <dbReference type="SAM" id="MobiDB-lite"/>
    </source>
</evidence>
<dbReference type="OrthoDB" id="3799620at2759"/>
<protein>
    <submittedName>
        <fullName evidence="2">Uncharacterized protein</fullName>
    </submittedName>
</protein>
<sequence>MSPSKAQLAESKKRTRNRDSMDVAYKPPSRLKRMRLEEPEMKLRRSPRFAPFPFFKLSQEIRDMIYDEIWNDAPALQLQAGTLTKPDRGQVIKQQPLSQGRPGTQLGLPQWLLASQAMMHEGLEQLCFRGQWNVDITTKQPLPPITTKHFPRSLCFTGLRYKEPSTAPKHRDAKHINLQLDASLEDMRKIYTNNEAAQKVTRLTLHILVEYKQLLGRPDAYRLDIKPLGFLSDSFPNLQKLEIFYRLKYDSRYTTNAALEVLKRNRGTAVAHLASMIGGKDRYWRALGVRRRKERKGRRSVRSWARFTFDNLAPTRPEGYPARMAEVLSWSTPEFTNTRFVAEKGTAVRRFRASINPS</sequence>
<evidence type="ECO:0000313" key="2">
    <source>
        <dbReference type="EMBL" id="KAF1953890.1"/>
    </source>
</evidence>
<reference evidence="2" key="1">
    <citation type="journal article" date="2020" name="Stud. Mycol.">
        <title>101 Dothideomycetes genomes: a test case for predicting lifestyles and emergence of pathogens.</title>
        <authorList>
            <person name="Haridas S."/>
            <person name="Albert R."/>
            <person name="Binder M."/>
            <person name="Bloem J."/>
            <person name="Labutti K."/>
            <person name="Salamov A."/>
            <person name="Andreopoulos B."/>
            <person name="Baker S."/>
            <person name="Barry K."/>
            <person name="Bills G."/>
            <person name="Bluhm B."/>
            <person name="Cannon C."/>
            <person name="Castanera R."/>
            <person name="Culley D."/>
            <person name="Daum C."/>
            <person name="Ezra D."/>
            <person name="Gonzalez J."/>
            <person name="Henrissat B."/>
            <person name="Kuo A."/>
            <person name="Liang C."/>
            <person name="Lipzen A."/>
            <person name="Lutzoni F."/>
            <person name="Magnuson J."/>
            <person name="Mondo S."/>
            <person name="Nolan M."/>
            <person name="Ohm R."/>
            <person name="Pangilinan J."/>
            <person name="Park H.-J."/>
            <person name="Ramirez L."/>
            <person name="Alfaro M."/>
            <person name="Sun H."/>
            <person name="Tritt A."/>
            <person name="Yoshinaga Y."/>
            <person name="Zwiers L.-H."/>
            <person name="Turgeon B."/>
            <person name="Goodwin S."/>
            <person name="Spatafora J."/>
            <person name="Crous P."/>
            <person name="Grigoriev I."/>
        </authorList>
    </citation>
    <scope>NUCLEOTIDE SEQUENCE</scope>
    <source>
        <strain evidence="2">CBS 675.92</strain>
    </source>
</reference>
<proteinExistence type="predicted"/>
<gene>
    <name evidence="2" type="ORF">CC80DRAFT_537159</name>
</gene>
<name>A0A6A5TPJ9_9PLEO</name>